<reference evidence="2" key="1">
    <citation type="submission" date="2011-07" db="EMBL/GenBank/DDBJ databases">
        <title>The Genome Sequence of Exophiala (Wangiella) dermatitidis NIH/UT8656.</title>
        <authorList>
            <consortium name="The Broad Institute Genome Sequencing Platform"/>
            <person name="Cuomo C."/>
            <person name="Wang Z."/>
            <person name="Hunicke-Smith S."/>
            <person name="Szanislo P.J."/>
            <person name="Earl A."/>
            <person name="Young S.K."/>
            <person name="Zeng Q."/>
            <person name="Gargeya S."/>
            <person name="Fitzgerald M."/>
            <person name="Haas B."/>
            <person name="Abouelleil A."/>
            <person name="Alvarado L."/>
            <person name="Arachchi H.M."/>
            <person name="Berlin A."/>
            <person name="Brown A."/>
            <person name="Chapman S.B."/>
            <person name="Chen Z."/>
            <person name="Dunbar C."/>
            <person name="Freedman E."/>
            <person name="Gearin G."/>
            <person name="Gellesch M."/>
            <person name="Goldberg J."/>
            <person name="Griggs A."/>
            <person name="Gujja S."/>
            <person name="Heiman D."/>
            <person name="Howarth C."/>
            <person name="Larson L."/>
            <person name="Lui A."/>
            <person name="MacDonald P.J.P."/>
            <person name="Montmayeur A."/>
            <person name="Murphy C."/>
            <person name="Neiman D."/>
            <person name="Pearson M."/>
            <person name="Priest M."/>
            <person name="Roberts A."/>
            <person name="Saif S."/>
            <person name="Shea T."/>
            <person name="Shenoy N."/>
            <person name="Sisk P."/>
            <person name="Stolte C."/>
            <person name="Sykes S."/>
            <person name="Wortman J."/>
            <person name="Nusbaum C."/>
            <person name="Birren B."/>
        </authorList>
    </citation>
    <scope>NUCLEOTIDE SEQUENCE</scope>
    <source>
        <strain evidence="2">NIH/UT8656</strain>
    </source>
</reference>
<organism evidence="2 3">
    <name type="scientific">Exophiala dermatitidis (strain ATCC 34100 / CBS 525.76 / NIH/UT8656)</name>
    <name type="common">Black yeast</name>
    <name type="synonym">Wangiella dermatitidis</name>
    <dbReference type="NCBI Taxonomy" id="858893"/>
    <lineage>
        <taxon>Eukaryota</taxon>
        <taxon>Fungi</taxon>
        <taxon>Dikarya</taxon>
        <taxon>Ascomycota</taxon>
        <taxon>Pezizomycotina</taxon>
        <taxon>Eurotiomycetes</taxon>
        <taxon>Chaetothyriomycetidae</taxon>
        <taxon>Chaetothyriales</taxon>
        <taxon>Herpotrichiellaceae</taxon>
        <taxon>Exophiala</taxon>
    </lineage>
</organism>
<dbReference type="HOGENOM" id="CLU_1547575_0_0_1"/>
<feature type="compositionally biased region" description="Low complexity" evidence="1">
    <location>
        <begin position="38"/>
        <end position="48"/>
    </location>
</feature>
<dbReference type="EMBL" id="JH226134">
    <property type="protein sequence ID" value="EHY58660.1"/>
    <property type="molecule type" value="Genomic_DNA"/>
</dbReference>
<feature type="region of interest" description="Disordered" evidence="1">
    <location>
        <begin position="14"/>
        <end position="48"/>
    </location>
</feature>
<gene>
    <name evidence="2" type="ORF">HMPREF1120_06664</name>
</gene>
<name>H6C1X3_EXODN</name>
<protein>
    <submittedName>
        <fullName evidence="2">Uncharacterized protein</fullName>
    </submittedName>
</protein>
<sequence>MLCDGCDKDDEIMSKRKSPVQVHNGGYTERSSKKTIERSASSRRSGTTTLKIKAAVGRSVTVVRVIRHPATVSARQTHGRIGQACGGKWFHTDRPECSDAPCCLVDGGACVCRARVSVIAGASPARRWIEGHGRPGRERGRRVIGSDEKRAVLPSARHKLQGRFGWGAAASIT</sequence>
<evidence type="ECO:0000256" key="1">
    <source>
        <dbReference type="SAM" id="MobiDB-lite"/>
    </source>
</evidence>
<dbReference type="AlphaFoldDB" id="H6C1X3"/>
<dbReference type="VEuPathDB" id="FungiDB:HMPREF1120_06664"/>
<dbReference type="RefSeq" id="XP_009159121.1">
    <property type="nucleotide sequence ID" value="XM_009160873.1"/>
</dbReference>
<dbReference type="InParanoid" id="H6C1X3"/>
<proteinExistence type="predicted"/>
<dbReference type="GeneID" id="20311303"/>
<evidence type="ECO:0000313" key="2">
    <source>
        <dbReference type="EMBL" id="EHY58660.1"/>
    </source>
</evidence>
<dbReference type="Proteomes" id="UP000007304">
    <property type="component" value="Unassembled WGS sequence"/>
</dbReference>
<evidence type="ECO:0000313" key="3">
    <source>
        <dbReference type="Proteomes" id="UP000007304"/>
    </source>
</evidence>
<accession>H6C1X3</accession>
<keyword evidence="3" id="KW-1185">Reference proteome</keyword>